<sequence>MQQIWMLPNQKPDPCTCLSIQESARLHFSSIYGKFFISKTVGTTTECNFEHCPKTYTSALTTFRNFWRLGFSTPSILLNCSTFLNLKLHVDDRNANVSALTVYPDAVAKVLAMKARFTQDKEVEYQILVRRERDRKERARLRMAKKRAQQRGLPTEEFEAAMERERLYQAEYRERNREKLRTLEMERRVSAYRAAYGEEALNEWLRKRHISRRKKQAKARGKEPYHSGDDLDSEIEDTEGYILGADEGGDSSREPSSSPAPAPAP</sequence>
<feature type="region of interest" description="Disordered" evidence="1">
    <location>
        <begin position="211"/>
        <end position="265"/>
    </location>
</feature>
<evidence type="ECO:0000313" key="2">
    <source>
        <dbReference type="EMBL" id="KAK7043464.1"/>
    </source>
</evidence>
<feature type="compositionally biased region" description="Basic and acidic residues" evidence="1">
    <location>
        <begin position="220"/>
        <end position="229"/>
    </location>
</feature>
<gene>
    <name evidence="2" type="ORF">R3P38DRAFT_2767088</name>
</gene>
<comment type="caution">
    <text evidence="2">The sequence shown here is derived from an EMBL/GenBank/DDBJ whole genome shotgun (WGS) entry which is preliminary data.</text>
</comment>
<accession>A0AAW0CXI1</accession>
<proteinExistence type="predicted"/>
<keyword evidence="3" id="KW-1185">Reference proteome</keyword>
<dbReference type="EMBL" id="JAWWNJ010000012">
    <property type="protein sequence ID" value="KAK7043464.1"/>
    <property type="molecule type" value="Genomic_DNA"/>
</dbReference>
<evidence type="ECO:0000313" key="3">
    <source>
        <dbReference type="Proteomes" id="UP001362999"/>
    </source>
</evidence>
<organism evidence="2 3">
    <name type="scientific">Favolaschia claudopus</name>
    <dbReference type="NCBI Taxonomy" id="2862362"/>
    <lineage>
        <taxon>Eukaryota</taxon>
        <taxon>Fungi</taxon>
        <taxon>Dikarya</taxon>
        <taxon>Basidiomycota</taxon>
        <taxon>Agaricomycotina</taxon>
        <taxon>Agaricomycetes</taxon>
        <taxon>Agaricomycetidae</taxon>
        <taxon>Agaricales</taxon>
        <taxon>Marasmiineae</taxon>
        <taxon>Mycenaceae</taxon>
        <taxon>Favolaschia</taxon>
    </lineage>
</organism>
<protein>
    <submittedName>
        <fullName evidence="2">Uncharacterized protein</fullName>
    </submittedName>
</protein>
<dbReference type="AlphaFoldDB" id="A0AAW0CXI1"/>
<dbReference type="Proteomes" id="UP001362999">
    <property type="component" value="Unassembled WGS sequence"/>
</dbReference>
<name>A0AAW0CXI1_9AGAR</name>
<reference evidence="2 3" key="1">
    <citation type="journal article" date="2024" name="J Genomics">
        <title>Draft genome sequencing and assembly of Favolaschia claudopus CIRM-BRFM 2984 isolated from oak limbs.</title>
        <authorList>
            <person name="Navarro D."/>
            <person name="Drula E."/>
            <person name="Chaduli D."/>
            <person name="Cazenave R."/>
            <person name="Ahrendt S."/>
            <person name="Wang J."/>
            <person name="Lipzen A."/>
            <person name="Daum C."/>
            <person name="Barry K."/>
            <person name="Grigoriev I.V."/>
            <person name="Favel A."/>
            <person name="Rosso M.N."/>
            <person name="Martin F."/>
        </authorList>
    </citation>
    <scope>NUCLEOTIDE SEQUENCE [LARGE SCALE GENOMIC DNA]</scope>
    <source>
        <strain evidence="2 3">CIRM-BRFM 2984</strain>
    </source>
</reference>
<feature type="compositionally biased region" description="Acidic residues" evidence="1">
    <location>
        <begin position="230"/>
        <end position="239"/>
    </location>
</feature>
<evidence type="ECO:0000256" key="1">
    <source>
        <dbReference type="SAM" id="MobiDB-lite"/>
    </source>
</evidence>